<feature type="domain" description="DUF551" evidence="1">
    <location>
        <begin position="22"/>
        <end position="83"/>
    </location>
</feature>
<reference evidence="2 3" key="1">
    <citation type="journal article" date="2019" name="Appl. Environ. Microbiol.">
        <title>Clinically Unreported Salmonellosis Outbreak Detected via Comparative Genomic Analysis of Municipal Wastewater Salmonella Isolates.</title>
        <authorList>
            <person name="Diemert S."/>
            <person name="Yan T."/>
        </authorList>
    </citation>
    <scope>NUCLEOTIDE SEQUENCE [LARGE SCALE GENOMIC DNA]</scope>
    <source>
        <strain evidence="2 3">HIY0083</strain>
    </source>
</reference>
<organism evidence="2 3">
    <name type="scientific">Salmonella enterica subsp. enterica serovar Tennessee</name>
    <dbReference type="NCBI Taxonomy" id="143221"/>
    <lineage>
        <taxon>Bacteria</taxon>
        <taxon>Pseudomonadati</taxon>
        <taxon>Pseudomonadota</taxon>
        <taxon>Gammaproteobacteria</taxon>
        <taxon>Enterobacterales</taxon>
        <taxon>Enterobacteriaceae</taxon>
        <taxon>Salmonella</taxon>
    </lineage>
</organism>
<gene>
    <name evidence="2" type="ORF">FG623_019550</name>
</gene>
<proteinExistence type="predicted"/>
<evidence type="ECO:0000259" key="1">
    <source>
        <dbReference type="Pfam" id="PF04448"/>
    </source>
</evidence>
<dbReference type="AlphaFoldDB" id="A0A3G3DXW7"/>
<comment type="caution">
    <text evidence="2">The sequence shown here is derived from an EMBL/GenBank/DDBJ whole genome shotgun (WGS) entry which is preliminary data.</text>
</comment>
<dbReference type="EMBL" id="VCWZ02000009">
    <property type="protein sequence ID" value="TRI62164.1"/>
    <property type="molecule type" value="Genomic_DNA"/>
</dbReference>
<evidence type="ECO:0000313" key="2">
    <source>
        <dbReference type="EMBL" id="TRI62164.1"/>
    </source>
</evidence>
<dbReference type="Proteomes" id="UP000315048">
    <property type="component" value="Unassembled WGS sequence"/>
</dbReference>
<dbReference type="InterPro" id="IPR007539">
    <property type="entry name" value="DUF551"/>
</dbReference>
<protein>
    <submittedName>
        <fullName evidence="2">DUF551 domain-containing protein</fullName>
    </submittedName>
</protein>
<accession>A0A3G3DXW7</accession>
<sequence length="85" mass="9420">MGVFAILQQNGVGSITMNADDWISVDVSLPESKEGMWSKEVIALTDTGDVFKLSCMGSYWQRTKAFIDSGASKVTHWMPLNYPDD</sequence>
<evidence type="ECO:0000313" key="3">
    <source>
        <dbReference type="Proteomes" id="UP000315048"/>
    </source>
</evidence>
<name>A0A3G3DXW7_SALET</name>
<dbReference type="Pfam" id="PF04448">
    <property type="entry name" value="DUF551"/>
    <property type="match status" value="1"/>
</dbReference>